<dbReference type="NCBIfam" id="TIGR02432">
    <property type="entry name" value="lysidine_TilS_N"/>
    <property type="match status" value="1"/>
</dbReference>
<dbReference type="SMART" id="SM00977">
    <property type="entry name" value="TilS_C"/>
    <property type="match status" value="1"/>
</dbReference>
<comment type="catalytic activity">
    <reaction evidence="7 8">
        <text>cytidine(34) in tRNA(Ile2) + L-lysine + ATP = lysidine(34) in tRNA(Ile2) + AMP + diphosphate + H(+)</text>
        <dbReference type="Rhea" id="RHEA:43744"/>
        <dbReference type="Rhea" id="RHEA-COMP:10625"/>
        <dbReference type="Rhea" id="RHEA-COMP:10670"/>
        <dbReference type="ChEBI" id="CHEBI:15378"/>
        <dbReference type="ChEBI" id="CHEBI:30616"/>
        <dbReference type="ChEBI" id="CHEBI:32551"/>
        <dbReference type="ChEBI" id="CHEBI:33019"/>
        <dbReference type="ChEBI" id="CHEBI:82748"/>
        <dbReference type="ChEBI" id="CHEBI:83665"/>
        <dbReference type="ChEBI" id="CHEBI:456215"/>
        <dbReference type="EC" id="6.3.4.19"/>
    </reaction>
</comment>
<evidence type="ECO:0000256" key="4">
    <source>
        <dbReference type="ARBA" id="ARBA00022694"/>
    </source>
</evidence>
<dbReference type="InterPro" id="IPR014729">
    <property type="entry name" value="Rossmann-like_a/b/a_fold"/>
</dbReference>
<evidence type="ECO:0000256" key="5">
    <source>
        <dbReference type="ARBA" id="ARBA00022741"/>
    </source>
</evidence>
<comment type="caution">
    <text evidence="10">The sequence shown here is derived from an EMBL/GenBank/DDBJ whole genome shotgun (WGS) entry which is preliminary data.</text>
</comment>
<dbReference type="GO" id="GO:0005524">
    <property type="term" value="F:ATP binding"/>
    <property type="evidence" value="ECO:0007669"/>
    <property type="project" value="UniProtKB-KW"/>
</dbReference>
<protein>
    <recommendedName>
        <fullName evidence="8">tRNA(Ile)-lysidine synthase</fullName>
        <ecNumber evidence="8">6.3.4.19</ecNumber>
    </recommendedName>
    <alternativeName>
        <fullName evidence="8">tRNA(Ile)-2-lysyl-cytidine synthase</fullName>
    </alternativeName>
    <alternativeName>
        <fullName evidence="8">tRNA(Ile)-lysidine synthetase</fullName>
    </alternativeName>
</protein>
<dbReference type="EC" id="6.3.4.19" evidence="8"/>
<comment type="subcellular location">
    <subcellularLocation>
        <location evidence="1 8">Cytoplasm</location>
    </subcellularLocation>
</comment>
<evidence type="ECO:0000259" key="9">
    <source>
        <dbReference type="SMART" id="SM00977"/>
    </source>
</evidence>
<dbReference type="NCBIfam" id="TIGR02433">
    <property type="entry name" value="lysidine_TilS_C"/>
    <property type="match status" value="1"/>
</dbReference>
<evidence type="ECO:0000256" key="3">
    <source>
        <dbReference type="ARBA" id="ARBA00022598"/>
    </source>
</evidence>
<dbReference type="GO" id="GO:0006400">
    <property type="term" value="P:tRNA modification"/>
    <property type="evidence" value="ECO:0007669"/>
    <property type="project" value="UniProtKB-UniRule"/>
</dbReference>
<comment type="function">
    <text evidence="8">Ligates lysine onto the cytidine present at position 34 of the AUA codon-specific tRNA(Ile) that contains the anticodon CAU, in an ATP-dependent manner. Cytidine is converted to lysidine, thus changing the amino acid specificity of the tRNA from methionine to isoleucine.</text>
</comment>
<keyword evidence="2 8" id="KW-0963">Cytoplasm</keyword>
<gene>
    <name evidence="8 10" type="primary">tilS</name>
    <name evidence="10" type="ORF">ENV60_00230</name>
</gene>
<keyword evidence="6" id="KW-0067">ATP-binding</keyword>
<dbReference type="GO" id="GO:0005737">
    <property type="term" value="C:cytoplasm"/>
    <property type="evidence" value="ECO:0007669"/>
    <property type="project" value="UniProtKB-SubCell"/>
</dbReference>
<feature type="domain" description="Lysidine-tRNA(Ile) synthetase C-terminal" evidence="9">
    <location>
        <begin position="381"/>
        <end position="451"/>
    </location>
</feature>
<keyword evidence="4 8" id="KW-0819">tRNA processing</keyword>
<comment type="caution">
    <text evidence="8">Lacks conserved residue(s) required for the propagation of feature annotation.</text>
</comment>
<dbReference type="PANTHER" id="PTHR43033:SF1">
    <property type="entry name" value="TRNA(ILE)-LYSIDINE SYNTHASE-RELATED"/>
    <property type="match status" value="1"/>
</dbReference>
<dbReference type="Pfam" id="PF01171">
    <property type="entry name" value="ATP_bind_3"/>
    <property type="match status" value="1"/>
</dbReference>
<accession>A0A7C4X8M9</accession>
<dbReference type="InterPro" id="IPR012796">
    <property type="entry name" value="Lysidine-tRNA-synth_C"/>
</dbReference>
<dbReference type="GO" id="GO:0032267">
    <property type="term" value="F:tRNA(Ile)-lysidine synthase activity"/>
    <property type="evidence" value="ECO:0007669"/>
    <property type="project" value="UniProtKB-EC"/>
</dbReference>
<dbReference type="Gene3D" id="3.40.50.620">
    <property type="entry name" value="HUPs"/>
    <property type="match status" value="1"/>
</dbReference>
<comment type="similarity">
    <text evidence="8">Belongs to the tRNA(Ile)-lysidine synthase family.</text>
</comment>
<dbReference type="SUPFAM" id="SSF52402">
    <property type="entry name" value="Adenine nucleotide alpha hydrolases-like"/>
    <property type="match status" value="1"/>
</dbReference>
<dbReference type="PANTHER" id="PTHR43033">
    <property type="entry name" value="TRNA(ILE)-LYSIDINE SYNTHASE-RELATED"/>
    <property type="match status" value="1"/>
</dbReference>
<dbReference type="InterPro" id="IPR012094">
    <property type="entry name" value="tRNA_Ile_lys_synt"/>
</dbReference>
<name>A0A7C4X8M9_UNCW3</name>
<dbReference type="Gene3D" id="1.20.59.20">
    <property type="match status" value="1"/>
</dbReference>
<keyword evidence="5" id="KW-0547">Nucleotide-binding</keyword>
<evidence type="ECO:0000256" key="1">
    <source>
        <dbReference type="ARBA" id="ARBA00004496"/>
    </source>
</evidence>
<evidence type="ECO:0000313" key="10">
    <source>
        <dbReference type="EMBL" id="HGV96713.1"/>
    </source>
</evidence>
<organism evidence="10">
    <name type="scientific">candidate division WOR-3 bacterium</name>
    <dbReference type="NCBI Taxonomy" id="2052148"/>
    <lineage>
        <taxon>Bacteria</taxon>
        <taxon>Bacteria division WOR-3</taxon>
    </lineage>
</organism>
<evidence type="ECO:0000256" key="7">
    <source>
        <dbReference type="ARBA" id="ARBA00048539"/>
    </source>
</evidence>
<dbReference type="AlphaFoldDB" id="A0A7C4X8M9"/>
<proteinExistence type="inferred from homology"/>
<dbReference type="SUPFAM" id="SSF82829">
    <property type="entry name" value="MesJ substrate recognition domain-like"/>
    <property type="match status" value="1"/>
</dbReference>
<keyword evidence="3 8" id="KW-0436">Ligase</keyword>
<evidence type="ECO:0000256" key="8">
    <source>
        <dbReference type="HAMAP-Rule" id="MF_01161"/>
    </source>
</evidence>
<dbReference type="CDD" id="cd01992">
    <property type="entry name" value="TilS_N"/>
    <property type="match status" value="1"/>
</dbReference>
<dbReference type="HAMAP" id="MF_01161">
    <property type="entry name" value="tRNA_Ile_lys_synt"/>
    <property type="match status" value="1"/>
</dbReference>
<dbReference type="InterPro" id="IPR012795">
    <property type="entry name" value="tRNA_Ile_lys_synt_N"/>
</dbReference>
<dbReference type="Pfam" id="PF11734">
    <property type="entry name" value="TilS_C"/>
    <property type="match status" value="1"/>
</dbReference>
<reference evidence="10" key="1">
    <citation type="journal article" date="2020" name="mSystems">
        <title>Genome- and Community-Level Interaction Insights into Carbon Utilization and Element Cycling Functions of Hydrothermarchaeota in Hydrothermal Sediment.</title>
        <authorList>
            <person name="Zhou Z."/>
            <person name="Liu Y."/>
            <person name="Xu W."/>
            <person name="Pan J."/>
            <person name="Luo Z.H."/>
            <person name="Li M."/>
        </authorList>
    </citation>
    <scope>NUCLEOTIDE SEQUENCE [LARGE SCALE GENOMIC DNA]</scope>
    <source>
        <strain evidence="10">SpSt-774</strain>
    </source>
</reference>
<dbReference type="InterPro" id="IPR011063">
    <property type="entry name" value="TilS/TtcA_N"/>
</dbReference>
<dbReference type="EMBL" id="DTGZ01000004">
    <property type="protein sequence ID" value="HGV96713.1"/>
    <property type="molecule type" value="Genomic_DNA"/>
</dbReference>
<evidence type="ECO:0000256" key="2">
    <source>
        <dbReference type="ARBA" id="ARBA00022490"/>
    </source>
</evidence>
<dbReference type="SUPFAM" id="SSF56037">
    <property type="entry name" value="PheT/TilS domain"/>
    <property type="match status" value="1"/>
</dbReference>
<sequence length="457" mass="53622">MNSNFVEELTKRVRDTIEEYRMFENTKKAVIGFSAGPDSVCLLDVLKRIYGDTIDFFLVYINHRLRPQNILKKEERLTRDYAQNYGCRYRIIKIEVPKTRKGLEGEARERRYNALLNYAKKISASRIVLGHNLDDVVETFFLNLVRGSGTLGLQSIPAVRLPFVRPLINIKKDVILRYLKKRGLNFAIDTTNLDTDIRRNLIRKKIIPHLVKLNPQLHYVIKREIEILHTDEEYFQSLIQKIFDKFVEKKGNGLAIDIRRLMYYNKAIRNRVLMNMIIYLKNDRTGFESKHIEAILGLKNKQSGKRIALPDNLYAQRVYGKLFIGYAGKEERKNFFIPLKIGEEIEISNLRLKTELVKNFDLTNLPENIEVFDFEGLKPPLLLRNWKSGDKIKIRDGTKRIKEVLNEAKVPVNQRVNTVLFCDQKGVLWVIGIRRAYRAFINKKTKNILKVEFEYLD</sequence>
<dbReference type="InterPro" id="IPR020825">
    <property type="entry name" value="Phe-tRNA_synthase-like_B3/B4"/>
</dbReference>
<dbReference type="Gene3D" id="3.50.40.10">
    <property type="entry name" value="Phenylalanyl-trna Synthetase, Chain B, domain 3"/>
    <property type="match status" value="1"/>
</dbReference>
<evidence type="ECO:0000256" key="6">
    <source>
        <dbReference type="ARBA" id="ARBA00022840"/>
    </source>
</evidence>